<reference evidence="3" key="1">
    <citation type="submission" date="2020-05" db="EMBL/GenBank/DDBJ databases">
        <authorList>
            <person name="Chiriac C."/>
            <person name="Salcher M."/>
            <person name="Ghai R."/>
            <person name="Kavagutti S V."/>
        </authorList>
    </citation>
    <scope>NUCLEOTIDE SEQUENCE</scope>
</reference>
<dbReference type="PANTHER" id="PTHR31689:SF0">
    <property type="entry name" value="DIAMINOPIMELATE EPIMERASE"/>
    <property type="match status" value="1"/>
</dbReference>
<gene>
    <name evidence="3" type="ORF">UFOPK1358_01392</name>
</gene>
<name>A0A6J6C8E1_9ZZZZ</name>
<dbReference type="SUPFAM" id="SSF54506">
    <property type="entry name" value="Diaminopimelate epimerase-like"/>
    <property type="match status" value="2"/>
</dbReference>
<dbReference type="AlphaFoldDB" id="A0A6J6C8E1"/>
<proteinExistence type="inferred from homology"/>
<sequence length="275" mass="28971">MLRLTKHHGLGNDFLVALADQNPELTIDPQLARSLCDRHRGIGADGLILSFPPSEEGNDACMVLLNADGSEAEISGNGIRCLGQALLRHEGRSEGDLRIETAGGVRQLRTVRGSADQEIWIQVDMGAAAAGPELGSLSQDYPALHRGTFNIGNPHLVLVLESEDQLQQLDLASAGQRLESEYPEGINVEFVYVDSTDHMQLRVWERGAGITEACGSGATVAAAAAHSMGLVGEQVSVSMPGGEAQVAIADSTLLLTGPSAFIAEVTVLSPEVTVS</sequence>
<evidence type="ECO:0000256" key="1">
    <source>
        <dbReference type="ARBA" id="ARBA00010219"/>
    </source>
</evidence>
<dbReference type="HAMAP" id="MF_00197">
    <property type="entry name" value="DAP_epimerase"/>
    <property type="match status" value="1"/>
</dbReference>
<protein>
    <submittedName>
        <fullName evidence="3">Unannotated protein</fullName>
    </submittedName>
</protein>
<dbReference type="GO" id="GO:0008837">
    <property type="term" value="F:diaminopimelate epimerase activity"/>
    <property type="evidence" value="ECO:0007669"/>
    <property type="project" value="InterPro"/>
</dbReference>
<dbReference type="NCBIfam" id="TIGR00652">
    <property type="entry name" value="DapF"/>
    <property type="match status" value="1"/>
</dbReference>
<comment type="similarity">
    <text evidence="1">Belongs to the diaminopimelate epimerase family.</text>
</comment>
<organism evidence="3">
    <name type="scientific">freshwater metagenome</name>
    <dbReference type="NCBI Taxonomy" id="449393"/>
    <lineage>
        <taxon>unclassified sequences</taxon>
        <taxon>metagenomes</taxon>
        <taxon>ecological metagenomes</taxon>
    </lineage>
</organism>
<accession>A0A6J6C8E1</accession>
<dbReference type="Pfam" id="PF01678">
    <property type="entry name" value="DAP_epimerase"/>
    <property type="match status" value="2"/>
</dbReference>
<dbReference type="EMBL" id="CAEZSF010000149">
    <property type="protein sequence ID" value="CAB4547355.1"/>
    <property type="molecule type" value="Genomic_DNA"/>
</dbReference>
<evidence type="ECO:0000313" key="3">
    <source>
        <dbReference type="EMBL" id="CAB4547355.1"/>
    </source>
</evidence>
<dbReference type="GO" id="GO:0009089">
    <property type="term" value="P:lysine biosynthetic process via diaminopimelate"/>
    <property type="evidence" value="ECO:0007669"/>
    <property type="project" value="InterPro"/>
</dbReference>
<dbReference type="GO" id="GO:0005829">
    <property type="term" value="C:cytosol"/>
    <property type="evidence" value="ECO:0007669"/>
    <property type="project" value="TreeGrafter"/>
</dbReference>
<evidence type="ECO:0000256" key="2">
    <source>
        <dbReference type="ARBA" id="ARBA00023235"/>
    </source>
</evidence>
<dbReference type="PANTHER" id="PTHR31689">
    <property type="entry name" value="DIAMINOPIMELATE EPIMERASE, CHLOROPLASTIC"/>
    <property type="match status" value="1"/>
</dbReference>
<dbReference type="InterPro" id="IPR001653">
    <property type="entry name" value="DAP_epimerase_DapF"/>
</dbReference>
<keyword evidence="2" id="KW-0413">Isomerase</keyword>
<dbReference type="Gene3D" id="3.10.310.10">
    <property type="entry name" value="Diaminopimelate Epimerase, Chain A, domain 1"/>
    <property type="match status" value="2"/>
</dbReference>